<dbReference type="Gene3D" id="3.40.30.10">
    <property type="entry name" value="Glutaredoxin"/>
    <property type="match status" value="1"/>
</dbReference>
<dbReference type="PANTHER" id="PTHR13887:SF41">
    <property type="entry name" value="THIOREDOXIN SUPERFAMILY PROTEIN"/>
    <property type="match status" value="1"/>
</dbReference>
<dbReference type="AlphaFoldDB" id="A0A0P1BLM5"/>
<dbReference type="PANTHER" id="PTHR13887">
    <property type="entry name" value="GLUTATHIONE S-TRANSFERASE KAPPA"/>
    <property type="match status" value="1"/>
</dbReference>
<name>A0A0P1BLM5_9BASI</name>
<proteinExistence type="predicted"/>
<dbReference type="Proteomes" id="UP000054845">
    <property type="component" value="Unassembled WGS sequence"/>
</dbReference>
<reference evidence="2" key="1">
    <citation type="submission" date="2014-09" db="EMBL/GenBank/DDBJ databases">
        <authorList>
            <person name="Sharma Rahul"/>
            <person name="Thines Marco"/>
        </authorList>
    </citation>
    <scope>NUCLEOTIDE SEQUENCE [LARGE SCALE GENOMIC DNA]</scope>
</reference>
<sequence length="225" mass="25090">MTPRLVIRPYILDPRLPATSFEPPSSHYDDIASTNWTAGKPPSKKEYFEKKFTVDLEEREYQGGSDWTWRSENAKVGATWDAHRLVWLAGEVAQEGASSGASGLLVDAAQSDDDKYPASMQEVTMEHLYKAFHTTDDAQMDLSNRDYTSRLAHELGLFASVQEAKKWLESDAGDSELAQALVVAQMNGVQSVPFFVIQDGSDHLNGSGSYEEFMKMFDMAAALHR</sequence>
<dbReference type="EMBL" id="CCYA01000318">
    <property type="protein sequence ID" value="CEH16661.1"/>
    <property type="molecule type" value="Genomic_DNA"/>
</dbReference>
<keyword evidence="2" id="KW-1185">Reference proteome</keyword>
<evidence type="ECO:0000313" key="1">
    <source>
        <dbReference type="EMBL" id="CEH16661.1"/>
    </source>
</evidence>
<dbReference type="SUPFAM" id="SSF52833">
    <property type="entry name" value="Thioredoxin-like"/>
    <property type="match status" value="1"/>
</dbReference>
<organism evidence="1 2">
    <name type="scientific">Ceraceosorus bombacis</name>
    <dbReference type="NCBI Taxonomy" id="401625"/>
    <lineage>
        <taxon>Eukaryota</taxon>
        <taxon>Fungi</taxon>
        <taxon>Dikarya</taxon>
        <taxon>Basidiomycota</taxon>
        <taxon>Ustilaginomycotina</taxon>
        <taxon>Exobasidiomycetes</taxon>
        <taxon>Ceraceosorales</taxon>
        <taxon>Ceraceosoraceae</taxon>
        <taxon>Ceraceosorus</taxon>
    </lineage>
</organism>
<protein>
    <submittedName>
        <fullName evidence="1">Thioredoxin-like fold</fullName>
    </submittedName>
</protein>
<evidence type="ECO:0000313" key="2">
    <source>
        <dbReference type="Proteomes" id="UP000054845"/>
    </source>
</evidence>
<accession>A0A0P1BLM5</accession>
<dbReference type="OrthoDB" id="1930760at2759"/>
<dbReference type="InterPro" id="IPR036249">
    <property type="entry name" value="Thioredoxin-like_sf"/>
</dbReference>